<dbReference type="OrthoDB" id="9022072at2"/>
<evidence type="ECO:0000313" key="3">
    <source>
        <dbReference type="Proteomes" id="UP000054683"/>
    </source>
</evidence>
<evidence type="ECO:0000259" key="1">
    <source>
        <dbReference type="Pfam" id="PF01590"/>
    </source>
</evidence>
<dbReference type="Proteomes" id="UP000054683">
    <property type="component" value="Unassembled WGS sequence"/>
</dbReference>
<sequence length="179" mass="19712">MSEASSISAISALAFSLHRNEAVDTFWKELDRGLQDAFGHKLFTVLAYDASSGLLGRVYSTQQQINPVGGRKRVTKSIWTQQVLEDGKVFRGATREDIKAVFSDYEVLWSIGCESVLNIPIRQRGIVIGSLNLLDGAGHYDEARIELAYVFAQLAITPLEACREALQLDGADSGDLEYV</sequence>
<dbReference type="Pfam" id="PF01590">
    <property type="entry name" value="GAF"/>
    <property type="match status" value="1"/>
</dbReference>
<dbReference type="Gene3D" id="3.30.450.40">
    <property type="match status" value="1"/>
</dbReference>
<name>A0A158GN46_9BURK</name>
<reference evidence="2 3" key="1">
    <citation type="submission" date="2016-01" db="EMBL/GenBank/DDBJ databases">
        <authorList>
            <person name="Oliw E.H."/>
        </authorList>
    </citation>
    <scope>NUCLEOTIDE SEQUENCE [LARGE SCALE GENOMIC DNA]</scope>
    <source>
        <strain evidence="2">LMG 27134</strain>
    </source>
</reference>
<dbReference type="InterPro" id="IPR029016">
    <property type="entry name" value="GAF-like_dom_sf"/>
</dbReference>
<gene>
    <name evidence="2" type="ORF">AWB69_02950</name>
</gene>
<evidence type="ECO:0000313" key="2">
    <source>
        <dbReference type="EMBL" id="SAL33241.1"/>
    </source>
</evidence>
<proteinExistence type="predicted"/>
<dbReference type="InterPro" id="IPR003018">
    <property type="entry name" value="GAF"/>
</dbReference>
<organism evidence="2 3">
    <name type="scientific">Caballeronia udeis</name>
    <dbReference type="NCBI Taxonomy" id="1232866"/>
    <lineage>
        <taxon>Bacteria</taxon>
        <taxon>Pseudomonadati</taxon>
        <taxon>Pseudomonadota</taxon>
        <taxon>Betaproteobacteria</taxon>
        <taxon>Burkholderiales</taxon>
        <taxon>Burkholderiaceae</taxon>
        <taxon>Caballeronia</taxon>
    </lineage>
</organism>
<dbReference type="RefSeq" id="WP_062085709.1">
    <property type="nucleotide sequence ID" value="NZ_FCOK02000017.1"/>
</dbReference>
<dbReference type="EMBL" id="FCOK02000017">
    <property type="protein sequence ID" value="SAL33241.1"/>
    <property type="molecule type" value="Genomic_DNA"/>
</dbReference>
<accession>A0A158GN46</accession>
<protein>
    <recommendedName>
        <fullName evidence="1">GAF domain-containing protein</fullName>
    </recommendedName>
</protein>
<dbReference type="SUPFAM" id="SSF55781">
    <property type="entry name" value="GAF domain-like"/>
    <property type="match status" value="1"/>
</dbReference>
<dbReference type="AlphaFoldDB" id="A0A158GN46"/>
<feature type="domain" description="GAF" evidence="1">
    <location>
        <begin position="51"/>
        <end position="155"/>
    </location>
</feature>